<dbReference type="Pfam" id="PF00150">
    <property type="entry name" value="Cellulase"/>
    <property type="match status" value="1"/>
</dbReference>
<feature type="domain" description="Glycoside hydrolase family 5" evidence="4">
    <location>
        <begin position="56"/>
        <end position="322"/>
    </location>
</feature>
<evidence type="ECO:0000259" key="4">
    <source>
        <dbReference type="Pfam" id="PF00150"/>
    </source>
</evidence>
<dbReference type="PANTHER" id="PTHR34142">
    <property type="entry name" value="ENDO-BETA-1,4-GLUCANASE A"/>
    <property type="match status" value="1"/>
</dbReference>
<evidence type="ECO:0000256" key="1">
    <source>
        <dbReference type="ARBA" id="ARBA00022801"/>
    </source>
</evidence>
<reference evidence="5 6" key="1">
    <citation type="submission" date="2021-05" db="EMBL/GenBank/DDBJ databases">
        <authorList>
            <person name="Zhang Z.D."/>
            <person name="Osman G."/>
        </authorList>
    </citation>
    <scope>NUCLEOTIDE SEQUENCE [LARGE SCALE GENOMIC DNA]</scope>
    <source>
        <strain evidence="5 6">KCTC 32217</strain>
    </source>
</reference>
<dbReference type="Gene3D" id="3.20.20.80">
    <property type="entry name" value="Glycosidases"/>
    <property type="match status" value="1"/>
</dbReference>
<dbReference type="GO" id="GO:0009251">
    <property type="term" value="P:glucan catabolic process"/>
    <property type="evidence" value="ECO:0007669"/>
    <property type="project" value="TreeGrafter"/>
</dbReference>
<proteinExistence type="inferred from homology"/>
<keyword evidence="1 3" id="KW-0378">Hydrolase</keyword>
<dbReference type="GO" id="GO:0004553">
    <property type="term" value="F:hydrolase activity, hydrolyzing O-glycosyl compounds"/>
    <property type="evidence" value="ECO:0007669"/>
    <property type="project" value="InterPro"/>
</dbReference>
<dbReference type="EMBL" id="JAHCMY010000005">
    <property type="protein sequence ID" value="MBS9524514.1"/>
    <property type="molecule type" value="Genomic_DNA"/>
</dbReference>
<dbReference type="PANTHER" id="PTHR34142:SF1">
    <property type="entry name" value="GLYCOSIDE HYDROLASE FAMILY 5 DOMAIN-CONTAINING PROTEIN"/>
    <property type="match status" value="1"/>
</dbReference>
<sequence>MAFRQLVLRIRTRICIRILVLFSLALYFCTCTPPSNHSPSENKFPQRIRVEGNSLVDQNGKVRLFQGINTSDPAHLDYKGQWNKRYFEEIKNWGANVVRFPVHPINWRRLGPQKYIQLLDSGVNWAEELEMYVIIDWHSIGNLKTEIFYQPYYKTNWQETNDFWIKMAVHYRDRPTVAFFELFNEPTANVENFGKLDWGDWKSMMEQLILAIRNQGAETITLVTGFDWAYDLTPVANNPIEGSNVAYVSHPYPMKRNPPWEEKWTEDWGFVAQKYPVILTEIGFSHAYERGAHEPVIGDENYGRAITSFCERKGISYLVWVFDTEWSPMLIKDWEKFTPTRQGNFFKEILQQNRSK</sequence>
<keyword evidence="6" id="KW-1185">Reference proteome</keyword>
<dbReference type="SUPFAM" id="SSF51445">
    <property type="entry name" value="(Trans)glycosidases"/>
    <property type="match status" value="1"/>
</dbReference>
<evidence type="ECO:0000313" key="5">
    <source>
        <dbReference type="EMBL" id="MBS9524514.1"/>
    </source>
</evidence>
<comment type="caution">
    <text evidence="5">The sequence shown here is derived from an EMBL/GenBank/DDBJ whole genome shotgun (WGS) entry which is preliminary data.</text>
</comment>
<comment type="similarity">
    <text evidence="3">Belongs to the glycosyl hydrolase 5 (cellulase A) family.</text>
</comment>
<dbReference type="InterPro" id="IPR001547">
    <property type="entry name" value="Glyco_hydro_5"/>
</dbReference>
<name>A0AAP2CIW7_9BACT</name>
<keyword evidence="2 3" id="KW-0326">Glycosidase</keyword>
<dbReference type="RefSeq" id="WP_213945370.1">
    <property type="nucleotide sequence ID" value="NZ_JAHCMY010000005.1"/>
</dbReference>
<evidence type="ECO:0000313" key="6">
    <source>
        <dbReference type="Proteomes" id="UP001319104"/>
    </source>
</evidence>
<gene>
    <name evidence="5" type="ORF">KI659_10855</name>
</gene>
<accession>A0AAP2CIW7</accession>
<evidence type="ECO:0000256" key="3">
    <source>
        <dbReference type="RuleBase" id="RU361153"/>
    </source>
</evidence>
<evidence type="ECO:0000256" key="2">
    <source>
        <dbReference type="ARBA" id="ARBA00023295"/>
    </source>
</evidence>
<dbReference type="AlphaFoldDB" id="A0AAP2CIW7"/>
<dbReference type="Proteomes" id="UP001319104">
    <property type="component" value="Unassembled WGS sequence"/>
</dbReference>
<organism evidence="5 6">
    <name type="scientific">Litoribacter ruber</name>
    <dbReference type="NCBI Taxonomy" id="702568"/>
    <lineage>
        <taxon>Bacteria</taxon>
        <taxon>Pseudomonadati</taxon>
        <taxon>Bacteroidota</taxon>
        <taxon>Cytophagia</taxon>
        <taxon>Cytophagales</taxon>
        <taxon>Cyclobacteriaceae</taxon>
        <taxon>Litoribacter</taxon>
    </lineage>
</organism>
<protein>
    <submittedName>
        <fullName evidence="5">Cellulase family glycosylhydrolase</fullName>
    </submittedName>
</protein>
<dbReference type="InterPro" id="IPR017853">
    <property type="entry name" value="GH"/>
</dbReference>